<dbReference type="OrthoDB" id="8043893at2759"/>
<sequence>MEDALNHKKLQDKKSINVEVTQGYSSKSEEDDQIQYHGSPLSEMALRRQRKLVFLEICLCEYIVRSHFHYNVKTFPPQSLLTVAIKLGDMLEIESFFPDMDLMDEMLIKFTKGVVPVKNRRIPSSLDLRDIVAYCGNHGQRPVLEKEEALEASESPNPKNKDSRDQGSDDGAVIEKLIVINDDKPLVPTNDDEVSECELGPSTSNASKRRSIKDGNIDPEMAPVVCNKDALRRLKPLKKFALIEENHPAFGLLTQLDKIFANAAEKDTKI</sequence>
<evidence type="ECO:0000256" key="1">
    <source>
        <dbReference type="SAM" id="MobiDB-lite"/>
    </source>
</evidence>
<feature type="region of interest" description="Disordered" evidence="1">
    <location>
        <begin position="148"/>
        <end position="168"/>
    </location>
</feature>
<dbReference type="Proteomes" id="UP000007801">
    <property type="component" value="Unassembled WGS sequence"/>
</dbReference>
<organism evidence="2 3">
    <name type="scientific">Drosophila ananassae</name>
    <name type="common">Fruit fly</name>
    <dbReference type="NCBI Taxonomy" id="7217"/>
    <lineage>
        <taxon>Eukaryota</taxon>
        <taxon>Metazoa</taxon>
        <taxon>Ecdysozoa</taxon>
        <taxon>Arthropoda</taxon>
        <taxon>Hexapoda</taxon>
        <taxon>Insecta</taxon>
        <taxon>Pterygota</taxon>
        <taxon>Neoptera</taxon>
        <taxon>Endopterygota</taxon>
        <taxon>Diptera</taxon>
        <taxon>Brachycera</taxon>
        <taxon>Muscomorpha</taxon>
        <taxon>Ephydroidea</taxon>
        <taxon>Drosophilidae</taxon>
        <taxon>Drosophila</taxon>
        <taxon>Sophophora</taxon>
    </lineage>
</organism>
<dbReference type="HOGENOM" id="CLU_1490526_0_0_1"/>
<dbReference type="STRING" id="7217.B3MAE4"/>
<name>B3MAE4_DROAN</name>
<proteinExistence type="predicted"/>
<dbReference type="KEGG" id="dan:6506706"/>
<dbReference type="GeneID" id="6506706"/>
<keyword evidence="3" id="KW-1185">Reference proteome</keyword>
<gene>
    <name evidence="2" type="primary">Dana\GF24071</name>
    <name evidence="2" type="synonym">dana_GLEANR_8824</name>
    <name evidence="2" type="ORF">GF24071</name>
</gene>
<dbReference type="EMBL" id="CH902618">
    <property type="protein sequence ID" value="EDV40195.2"/>
    <property type="molecule type" value="Genomic_DNA"/>
</dbReference>
<protein>
    <submittedName>
        <fullName evidence="2">Uncharacterized protein</fullName>
    </submittedName>
</protein>
<evidence type="ECO:0000313" key="2">
    <source>
        <dbReference type="EMBL" id="EDV40195.2"/>
    </source>
</evidence>
<reference evidence="2 3" key="1">
    <citation type="journal article" date="2007" name="Nature">
        <title>Evolution of genes and genomes on the Drosophila phylogeny.</title>
        <authorList>
            <consortium name="Drosophila 12 Genomes Consortium"/>
            <person name="Clark A.G."/>
            <person name="Eisen M.B."/>
            <person name="Smith D.R."/>
            <person name="Bergman C.M."/>
            <person name="Oliver B."/>
            <person name="Markow T.A."/>
            <person name="Kaufman T.C."/>
            <person name="Kellis M."/>
            <person name="Gelbart W."/>
            <person name="Iyer V.N."/>
            <person name="Pollard D.A."/>
            <person name="Sackton T.B."/>
            <person name="Larracuente A.M."/>
            <person name="Singh N.D."/>
            <person name="Abad J.P."/>
            <person name="Abt D.N."/>
            <person name="Adryan B."/>
            <person name="Aguade M."/>
            <person name="Akashi H."/>
            <person name="Anderson W.W."/>
            <person name="Aquadro C.F."/>
            <person name="Ardell D.H."/>
            <person name="Arguello R."/>
            <person name="Artieri C.G."/>
            <person name="Barbash D.A."/>
            <person name="Barker D."/>
            <person name="Barsanti P."/>
            <person name="Batterham P."/>
            <person name="Batzoglou S."/>
            <person name="Begun D."/>
            <person name="Bhutkar A."/>
            <person name="Blanco E."/>
            <person name="Bosak S.A."/>
            <person name="Bradley R.K."/>
            <person name="Brand A.D."/>
            <person name="Brent M.R."/>
            <person name="Brooks A.N."/>
            <person name="Brown R.H."/>
            <person name="Butlin R.K."/>
            <person name="Caggese C."/>
            <person name="Calvi B.R."/>
            <person name="Bernardo de Carvalho A."/>
            <person name="Caspi A."/>
            <person name="Castrezana S."/>
            <person name="Celniker S.E."/>
            <person name="Chang J.L."/>
            <person name="Chapple C."/>
            <person name="Chatterji S."/>
            <person name="Chinwalla A."/>
            <person name="Civetta A."/>
            <person name="Clifton S.W."/>
            <person name="Comeron J.M."/>
            <person name="Costello J.C."/>
            <person name="Coyne J.A."/>
            <person name="Daub J."/>
            <person name="David R.G."/>
            <person name="Delcher A.L."/>
            <person name="Delehaunty K."/>
            <person name="Do C.B."/>
            <person name="Ebling H."/>
            <person name="Edwards K."/>
            <person name="Eickbush T."/>
            <person name="Evans J.D."/>
            <person name="Filipski A."/>
            <person name="Findeiss S."/>
            <person name="Freyhult E."/>
            <person name="Fulton L."/>
            <person name="Fulton R."/>
            <person name="Garcia A.C."/>
            <person name="Gardiner A."/>
            <person name="Garfield D.A."/>
            <person name="Garvin B.E."/>
            <person name="Gibson G."/>
            <person name="Gilbert D."/>
            <person name="Gnerre S."/>
            <person name="Godfrey J."/>
            <person name="Good R."/>
            <person name="Gotea V."/>
            <person name="Gravely B."/>
            <person name="Greenberg A.J."/>
            <person name="Griffiths-Jones S."/>
            <person name="Gross S."/>
            <person name="Guigo R."/>
            <person name="Gustafson E.A."/>
            <person name="Haerty W."/>
            <person name="Hahn M.W."/>
            <person name="Halligan D.L."/>
            <person name="Halpern A.L."/>
            <person name="Halter G.M."/>
            <person name="Han M.V."/>
            <person name="Heger A."/>
            <person name="Hillier L."/>
            <person name="Hinrichs A.S."/>
            <person name="Holmes I."/>
            <person name="Hoskins R.A."/>
            <person name="Hubisz M.J."/>
            <person name="Hultmark D."/>
            <person name="Huntley M.A."/>
            <person name="Jaffe D.B."/>
            <person name="Jagadeeshan S."/>
            <person name="Jeck W.R."/>
            <person name="Johnson J."/>
            <person name="Jones C.D."/>
            <person name="Jordan W.C."/>
            <person name="Karpen G.H."/>
            <person name="Kataoka E."/>
            <person name="Keightley P.D."/>
            <person name="Kheradpour P."/>
            <person name="Kirkness E.F."/>
            <person name="Koerich L.B."/>
            <person name="Kristiansen K."/>
            <person name="Kudrna D."/>
            <person name="Kulathinal R.J."/>
            <person name="Kumar S."/>
            <person name="Kwok R."/>
            <person name="Lander E."/>
            <person name="Langley C.H."/>
            <person name="Lapoint R."/>
            <person name="Lazzaro B.P."/>
            <person name="Lee S.J."/>
            <person name="Levesque L."/>
            <person name="Li R."/>
            <person name="Lin C.F."/>
            <person name="Lin M.F."/>
            <person name="Lindblad-Toh K."/>
            <person name="Llopart A."/>
            <person name="Long M."/>
            <person name="Low L."/>
            <person name="Lozovsky E."/>
            <person name="Lu J."/>
            <person name="Luo M."/>
            <person name="Machado C.A."/>
            <person name="Makalowski W."/>
            <person name="Marzo M."/>
            <person name="Matsuda M."/>
            <person name="Matzkin L."/>
            <person name="McAllister B."/>
            <person name="McBride C.S."/>
            <person name="McKernan B."/>
            <person name="McKernan K."/>
            <person name="Mendez-Lago M."/>
            <person name="Minx P."/>
            <person name="Mollenhauer M.U."/>
            <person name="Montooth K."/>
            <person name="Mount S.M."/>
            <person name="Mu X."/>
            <person name="Myers E."/>
            <person name="Negre B."/>
            <person name="Newfeld S."/>
            <person name="Nielsen R."/>
            <person name="Noor M.A."/>
            <person name="O'Grady P."/>
            <person name="Pachter L."/>
            <person name="Papaceit M."/>
            <person name="Parisi M.J."/>
            <person name="Parisi M."/>
            <person name="Parts L."/>
            <person name="Pedersen J.S."/>
            <person name="Pesole G."/>
            <person name="Phillippy A.M."/>
            <person name="Ponting C.P."/>
            <person name="Pop M."/>
            <person name="Porcelli D."/>
            <person name="Powell J.R."/>
            <person name="Prohaska S."/>
            <person name="Pruitt K."/>
            <person name="Puig M."/>
            <person name="Quesneville H."/>
            <person name="Ram K.R."/>
            <person name="Rand D."/>
            <person name="Rasmussen M.D."/>
            <person name="Reed L.K."/>
            <person name="Reenan R."/>
            <person name="Reily A."/>
            <person name="Remington K.A."/>
            <person name="Rieger T.T."/>
            <person name="Ritchie M.G."/>
            <person name="Robin C."/>
            <person name="Rogers Y.H."/>
            <person name="Rohde C."/>
            <person name="Rozas J."/>
            <person name="Rubenfield M.J."/>
            <person name="Ruiz A."/>
            <person name="Russo S."/>
            <person name="Salzberg S.L."/>
            <person name="Sanchez-Gracia A."/>
            <person name="Saranga D.J."/>
            <person name="Sato H."/>
            <person name="Schaeffer S.W."/>
            <person name="Schatz M.C."/>
            <person name="Schlenke T."/>
            <person name="Schwartz R."/>
            <person name="Segarra C."/>
            <person name="Singh R.S."/>
            <person name="Sirot L."/>
            <person name="Sirota M."/>
            <person name="Sisneros N.B."/>
            <person name="Smith C.D."/>
            <person name="Smith T.F."/>
            <person name="Spieth J."/>
            <person name="Stage D.E."/>
            <person name="Stark A."/>
            <person name="Stephan W."/>
            <person name="Strausberg R.L."/>
            <person name="Strempel S."/>
            <person name="Sturgill D."/>
            <person name="Sutton G."/>
            <person name="Sutton G.G."/>
            <person name="Tao W."/>
            <person name="Teichmann S."/>
            <person name="Tobari Y.N."/>
            <person name="Tomimura Y."/>
            <person name="Tsolas J.M."/>
            <person name="Valente V.L."/>
            <person name="Venter E."/>
            <person name="Venter J.C."/>
            <person name="Vicario S."/>
            <person name="Vieira F.G."/>
            <person name="Vilella A.J."/>
            <person name="Villasante A."/>
            <person name="Walenz B."/>
            <person name="Wang J."/>
            <person name="Wasserman M."/>
            <person name="Watts T."/>
            <person name="Wilson D."/>
            <person name="Wilson R.K."/>
            <person name="Wing R.A."/>
            <person name="Wolfner M.F."/>
            <person name="Wong A."/>
            <person name="Wong G.K."/>
            <person name="Wu C.I."/>
            <person name="Wu G."/>
            <person name="Yamamoto D."/>
            <person name="Yang H.P."/>
            <person name="Yang S.P."/>
            <person name="Yorke J.A."/>
            <person name="Yoshida K."/>
            <person name="Zdobnov E."/>
            <person name="Zhang P."/>
            <person name="Zhang Y."/>
            <person name="Zimin A.V."/>
            <person name="Baldwin J."/>
            <person name="Abdouelleil A."/>
            <person name="Abdulkadir J."/>
            <person name="Abebe A."/>
            <person name="Abera B."/>
            <person name="Abreu J."/>
            <person name="Acer S.C."/>
            <person name="Aftuck L."/>
            <person name="Alexander A."/>
            <person name="An P."/>
            <person name="Anderson E."/>
            <person name="Anderson S."/>
            <person name="Arachi H."/>
            <person name="Azer M."/>
            <person name="Bachantsang P."/>
            <person name="Barry A."/>
            <person name="Bayul T."/>
            <person name="Berlin A."/>
            <person name="Bessette D."/>
            <person name="Bloom T."/>
            <person name="Blye J."/>
            <person name="Boguslavskiy L."/>
            <person name="Bonnet C."/>
            <person name="Boukhgalter B."/>
            <person name="Bourzgui I."/>
            <person name="Brown A."/>
            <person name="Cahill P."/>
            <person name="Channer S."/>
            <person name="Cheshatsang Y."/>
            <person name="Chuda L."/>
            <person name="Citroen M."/>
            <person name="Collymore A."/>
            <person name="Cooke P."/>
            <person name="Costello M."/>
            <person name="D'Aco K."/>
            <person name="Daza R."/>
            <person name="De Haan G."/>
            <person name="DeGray S."/>
            <person name="DeMaso C."/>
            <person name="Dhargay N."/>
            <person name="Dooley K."/>
            <person name="Dooley E."/>
            <person name="Doricent M."/>
            <person name="Dorje P."/>
            <person name="Dorjee K."/>
            <person name="Dupes A."/>
            <person name="Elong R."/>
            <person name="Falk J."/>
            <person name="Farina A."/>
            <person name="Faro S."/>
            <person name="Ferguson D."/>
            <person name="Fisher S."/>
            <person name="Foley C.D."/>
            <person name="Franke A."/>
            <person name="Friedrich D."/>
            <person name="Gadbois L."/>
            <person name="Gearin G."/>
            <person name="Gearin C.R."/>
            <person name="Giannoukos G."/>
            <person name="Goode T."/>
            <person name="Graham J."/>
            <person name="Grandbois E."/>
            <person name="Grewal S."/>
            <person name="Gyaltsen K."/>
            <person name="Hafez N."/>
            <person name="Hagos B."/>
            <person name="Hall J."/>
            <person name="Henson C."/>
            <person name="Hollinger A."/>
            <person name="Honan T."/>
            <person name="Huard M.D."/>
            <person name="Hughes L."/>
            <person name="Hurhula B."/>
            <person name="Husby M.E."/>
            <person name="Kamat A."/>
            <person name="Kanga B."/>
            <person name="Kashin S."/>
            <person name="Khazanovich D."/>
            <person name="Kisner P."/>
            <person name="Lance K."/>
            <person name="Lara M."/>
            <person name="Lee W."/>
            <person name="Lennon N."/>
            <person name="Letendre F."/>
            <person name="LeVine R."/>
            <person name="Lipovsky A."/>
            <person name="Liu X."/>
            <person name="Liu J."/>
            <person name="Liu S."/>
            <person name="Lokyitsang T."/>
            <person name="Lokyitsang Y."/>
            <person name="Lubonja R."/>
            <person name="Lui A."/>
            <person name="MacDonald P."/>
            <person name="Magnisalis V."/>
            <person name="Maru K."/>
            <person name="Matthews C."/>
            <person name="McCusker W."/>
            <person name="McDonough S."/>
            <person name="Mehta T."/>
            <person name="Meldrim J."/>
            <person name="Meneus L."/>
            <person name="Mihai O."/>
            <person name="Mihalev A."/>
            <person name="Mihova T."/>
            <person name="Mittelman R."/>
            <person name="Mlenga V."/>
            <person name="Montmayeur A."/>
            <person name="Mulrain L."/>
            <person name="Navidi A."/>
            <person name="Naylor J."/>
            <person name="Negash T."/>
            <person name="Nguyen T."/>
            <person name="Nguyen N."/>
            <person name="Nicol R."/>
            <person name="Norbu C."/>
            <person name="Norbu N."/>
            <person name="Novod N."/>
            <person name="O'Neill B."/>
            <person name="Osman S."/>
            <person name="Markiewicz E."/>
            <person name="Oyono O.L."/>
            <person name="Patti C."/>
            <person name="Phunkhang P."/>
            <person name="Pierre F."/>
            <person name="Priest M."/>
            <person name="Raghuraman S."/>
            <person name="Rege F."/>
            <person name="Reyes R."/>
            <person name="Rise C."/>
            <person name="Rogov P."/>
            <person name="Ross K."/>
            <person name="Ryan E."/>
            <person name="Settipalli S."/>
            <person name="Shea T."/>
            <person name="Sherpa N."/>
            <person name="Shi L."/>
            <person name="Shih D."/>
            <person name="Sparrow T."/>
            <person name="Spaulding J."/>
            <person name="Stalker J."/>
            <person name="Stange-Thomann N."/>
            <person name="Stavropoulos S."/>
            <person name="Stone C."/>
            <person name="Strader C."/>
            <person name="Tesfaye S."/>
            <person name="Thomson T."/>
            <person name="Thoulutsang Y."/>
            <person name="Thoulutsang D."/>
            <person name="Topham K."/>
            <person name="Topping I."/>
            <person name="Tsamla T."/>
            <person name="Vassiliev H."/>
            <person name="Vo A."/>
            <person name="Wangchuk T."/>
            <person name="Wangdi T."/>
            <person name="Weiand M."/>
            <person name="Wilkinson J."/>
            <person name="Wilson A."/>
            <person name="Yadav S."/>
            <person name="Young G."/>
            <person name="Yu Q."/>
            <person name="Zembek L."/>
            <person name="Zhong D."/>
            <person name="Zimmer A."/>
            <person name="Zwirko Z."/>
            <person name="Jaffe D.B."/>
            <person name="Alvarez P."/>
            <person name="Brockman W."/>
            <person name="Butler J."/>
            <person name="Chin C."/>
            <person name="Gnerre S."/>
            <person name="Grabherr M."/>
            <person name="Kleber M."/>
            <person name="Mauceli E."/>
            <person name="MacCallum I."/>
        </authorList>
    </citation>
    <scope>NUCLEOTIDE SEQUENCE [LARGE SCALE GENOMIC DNA]</scope>
    <source>
        <strain evidence="3">Tucson 14024-0371.13</strain>
    </source>
</reference>
<dbReference type="AlphaFoldDB" id="B3MAE4"/>
<feature type="region of interest" description="Disordered" evidence="1">
    <location>
        <begin position="185"/>
        <end position="215"/>
    </location>
</feature>
<evidence type="ECO:0000313" key="3">
    <source>
        <dbReference type="Proteomes" id="UP000007801"/>
    </source>
</evidence>
<accession>B3MAE4</accession>
<dbReference type="InParanoid" id="B3MAE4"/>